<dbReference type="PANTHER" id="PTHR44145:SF3">
    <property type="entry name" value="DNAJ HOMOLOG SUBFAMILY A MEMBER 3, MITOCHONDRIAL"/>
    <property type="match status" value="1"/>
</dbReference>
<dbReference type="SUPFAM" id="SSF46565">
    <property type="entry name" value="Chaperone J-domain"/>
    <property type="match status" value="1"/>
</dbReference>
<dbReference type="InterPro" id="IPR036869">
    <property type="entry name" value="J_dom_sf"/>
</dbReference>
<dbReference type="InterPro" id="IPR001623">
    <property type="entry name" value="DnaJ_domain"/>
</dbReference>
<name>A0A6C0F787_9ZZZZ</name>
<dbReference type="SMART" id="SM00271">
    <property type="entry name" value="DnaJ"/>
    <property type="match status" value="1"/>
</dbReference>
<evidence type="ECO:0000313" key="3">
    <source>
        <dbReference type="EMBL" id="QHT36721.1"/>
    </source>
</evidence>
<dbReference type="InterPro" id="IPR051938">
    <property type="entry name" value="Apopto_cytoskel_mod"/>
</dbReference>
<organism evidence="3">
    <name type="scientific">viral metagenome</name>
    <dbReference type="NCBI Taxonomy" id="1070528"/>
    <lineage>
        <taxon>unclassified sequences</taxon>
        <taxon>metagenomes</taxon>
        <taxon>organismal metagenomes</taxon>
    </lineage>
</organism>
<feature type="domain" description="J" evidence="2">
    <location>
        <begin position="3"/>
        <end position="68"/>
    </location>
</feature>
<dbReference type="PRINTS" id="PR00625">
    <property type="entry name" value="JDOMAIN"/>
</dbReference>
<evidence type="ECO:0000259" key="2">
    <source>
        <dbReference type="PROSITE" id="PS50076"/>
    </source>
</evidence>
<dbReference type="CDD" id="cd06257">
    <property type="entry name" value="DnaJ"/>
    <property type="match status" value="1"/>
</dbReference>
<keyword evidence="1" id="KW-0143">Chaperone</keyword>
<reference evidence="3" key="1">
    <citation type="journal article" date="2020" name="Nature">
        <title>Giant virus diversity and host interactions through global metagenomics.</title>
        <authorList>
            <person name="Schulz F."/>
            <person name="Roux S."/>
            <person name="Paez-Espino D."/>
            <person name="Jungbluth S."/>
            <person name="Walsh D.A."/>
            <person name="Denef V.J."/>
            <person name="McMahon K.D."/>
            <person name="Konstantinidis K.T."/>
            <person name="Eloe-Fadrosh E.A."/>
            <person name="Kyrpides N.C."/>
            <person name="Woyke T."/>
        </authorList>
    </citation>
    <scope>NUCLEOTIDE SEQUENCE</scope>
    <source>
        <strain evidence="3">GVMAG-S-ERX555967-130</strain>
    </source>
</reference>
<dbReference type="Pfam" id="PF00226">
    <property type="entry name" value="DnaJ"/>
    <property type="match status" value="1"/>
</dbReference>
<proteinExistence type="predicted"/>
<accession>A0A6C0F787</accession>
<protein>
    <recommendedName>
        <fullName evidence="2">J domain-containing protein</fullName>
    </recommendedName>
</protein>
<dbReference type="Gene3D" id="1.10.287.110">
    <property type="entry name" value="DnaJ domain"/>
    <property type="match status" value="1"/>
</dbReference>
<dbReference type="EMBL" id="MN738786">
    <property type="protein sequence ID" value="QHT36721.1"/>
    <property type="molecule type" value="Genomic_DNA"/>
</dbReference>
<dbReference type="AlphaFoldDB" id="A0A6C0F787"/>
<dbReference type="InterPro" id="IPR018253">
    <property type="entry name" value="DnaJ_domain_CS"/>
</dbReference>
<dbReference type="PROSITE" id="PS00636">
    <property type="entry name" value="DNAJ_1"/>
    <property type="match status" value="1"/>
</dbReference>
<dbReference type="PANTHER" id="PTHR44145">
    <property type="entry name" value="DNAJ HOMOLOG SUBFAMILY A MEMBER 3, MITOCHONDRIAL"/>
    <property type="match status" value="1"/>
</dbReference>
<dbReference type="PROSITE" id="PS50076">
    <property type="entry name" value="DNAJ_2"/>
    <property type="match status" value="1"/>
</dbReference>
<evidence type="ECO:0000256" key="1">
    <source>
        <dbReference type="ARBA" id="ARBA00023186"/>
    </source>
</evidence>
<sequence>MKTHYETLGVSVDETIPNIKKQYYRLAKRYHPDKHSGDKQKSEQFKQLSEAYSTLSNPKKRYIYDLKIAINATREWTDFLDIQFSDEEILWIHEYYVSFNSKTEIKFLKLLYRTLPSTIKESIQKRIHEIMKYTSNHETTEIHESSSTSLWNIRDLKVIDCRKLHDEYTVTLQRSLSDVYKNICKQLQIHLKSTSWIVYITHSDYTLWFPNDNASFKIQIITHASNYHIDGCDLHTTISYNLYEHYFTPVLKVRLPDDTIVYHQRGNKKYIEHGLRNPSSNNRGNLYVTEQLKLAPLETVCDHQNTIKSIFT</sequence>